<dbReference type="InterPro" id="IPR001841">
    <property type="entry name" value="Znf_RING"/>
</dbReference>
<evidence type="ECO:0000256" key="5">
    <source>
        <dbReference type="SAM" id="MobiDB-lite"/>
    </source>
</evidence>
<reference evidence="7" key="1">
    <citation type="submission" date="2021-02" db="EMBL/GenBank/DDBJ databases">
        <authorList>
            <person name="Nowell W R."/>
        </authorList>
    </citation>
    <scope>NUCLEOTIDE SEQUENCE</scope>
</reference>
<organism evidence="7 8">
    <name type="scientific">Rotaria sordida</name>
    <dbReference type="NCBI Taxonomy" id="392033"/>
    <lineage>
        <taxon>Eukaryota</taxon>
        <taxon>Metazoa</taxon>
        <taxon>Spiralia</taxon>
        <taxon>Gnathifera</taxon>
        <taxon>Rotifera</taxon>
        <taxon>Eurotatoria</taxon>
        <taxon>Bdelloidea</taxon>
        <taxon>Philodinida</taxon>
        <taxon>Philodinidae</taxon>
        <taxon>Rotaria</taxon>
    </lineage>
</organism>
<dbReference type="GO" id="GO:0008270">
    <property type="term" value="F:zinc ion binding"/>
    <property type="evidence" value="ECO:0007669"/>
    <property type="project" value="UniProtKB-KW"/>
</dbReference>
<evidence type="ECO:0000313" key="8">
    <source>
        <dbReference type="Proteomes" id="UP000663864"/>
    </source>
</evidence>
<proteinExistence type="predicted"/>
<protein>
    <recommendedName>
        <fullName evidence="6">RING-type domain-containing protein</fullName>
    </recommendedName>
</protein>
<dbReference type="PROSITE" id="PS50089">
    <property type="entry name" value="ZF_RING_2"/>
    <property type="match status" value="1"/>
</dbReference>
<feature type="compositionally biased region" description="Polar residues" evidence="5">
    <location>
        <begin position="282"/>
        <end position="292"/>
    </location>
</feature>
<evidence type="ECO:0000256" key="1">
    <source>
        <dbReference type="ARBA" id="ARBA00022723"/>
    </source>
</evidence>
<sequence>MLRFERLTQDILIYVEMLEQLLGENALARCTIVFTHCKVKDINRAKCIEANRDSPRIVSMLEKAHSIIFGDMDTFDDDDSDVETRNRINQSQAKRRQHFMEQLLPQVDNTDDKVLTLDESWLRSYWTRFTQYIGYCAEKIFGKPNELSKHYRLTAALKKEIPVTIYYESCSICLDLILEIWNTEPKACITKCGHIFHYNCLEEWFTKKKECPNCRADLRSLPERMVGQRIGLHSISEELKTPPAAPSVATPTTSLAVPPVVLSAPLPRPPTPLGEAEELMSTEESNNASSIE</sequence>
<dbReference type="Pfam" id="PF13639">
    <property type="entry name" value="zf-RING_2"/>
    <property type="match status" value="1"/>
</dbReference>
<evidence type="ECO:0000259" key="6">
    <source>
        <dbReference type="PROSITE" id="PS50089"/>
    </source>
</evidence>
<gene>
    <name evidence="7" type="ORF">ZHD862_LOCUS10087</name>
</gene>
<accession>A0A814DC20</accession>
<dbReference type="SMART" id="SM00184">
    <property type="entry name" value="RING"/>
    <property type="match status" value="1"/>
</dbReference>
<feature type="domain" description="RING-type" evidence="6">
    <location>
        <begin position="170"/>
        <end position="215"/>
    </location>
</feature>
<dbReference type="GO" id="GO:0043161">
    <property type="term" value="P:proteasome-mediated ubiquitin-dependent protein catabolic process"/>
    <property type="evidence" value="ECO:0007669"/>
    <property type="project" value="TreeGrafter"/>
</dbReference>
<dbReference type="SUPFAM" id="SSF57850">
    <property type="entry name" value="RING/U-box"/>
    <property type="match status" value="1"/>
</dbReference>
<dbReference type="InterPro" id="IPR050731">
    <property type="entry name" value="HRD1_E3_ubiq-ligases"/>
</dbReference>
<evidence type="ECO:0000256" key="2">
    <source>
        <dbReference type="ARBA" id="ARBA00022771"/>
    </source>
</evidence>
<keyword evidence="1" id="KW-0479">Metal-binding</keyword>
<dbReference type="Proteomes" id="UP000663864">
    <property type="component" value="Unassembled WGS sequence"/>
</dbReference>
<dbReference type="EMBL" id="CAJNOT010000355">
    <property type="protein sequence ID" value="CAF0952454.1"/>
    <property type="molecule type" value="Genomic_DNA"/>
</dbReference>
<keyword evidence="3" id="KW-0862">Zinc</keyword>
<evidence type="ECO:0000256" key="3">
    <source>
        <dbReference type="ARBA" id="ARBA00022833"/>
    </source>
</evidence>
<dbReference type="GO" id="GO:0061630">
    <property type="term" value="F:ubiquitin protein ligase activity"/>
    <property type="evidence" value="ECO:0007669"/>
    <property type="project" value="TreeGrafter"/>
</dbReference>
<name>A0A814DC20_9BILA</name>
<evidence type="ECO:0000256" key="4">
    <source>
        <dbReference type="PROSITE-ProRule" id="PRU00175"/>
    </source>
</evidence>
<dbReference type="Gene3D" id="3.30.40.10">
    <property type="entry name" value="Zinc/RING finger domain, C3HC4 (zinc finger)"/>
    <property type="match status" value="1"/>
</dbReference>
<dbReference type="GO" id="GO:0012505">
    <property type="term" value="C:endomembrane system"/>
    <property type="evidence" value="ECO:0007669"/>
    <property type="project" value="TreeGrafter"/>
</dbReference>
<comment type="caution">
    <text evidence="7">The sequence shown here is derived from an EMBL/GenBank/DDBJ whole genome shotgun (WGS) entry which is preliminary data.</text>
</comment>
<evidence type="ECO:0000313" key="7">
    <source>
        <dbReference type="EMBL" id="CAF0952454.1"/>
    </source>
</evidence>
<dbReference type="AlphaFoldDB" id="A0A814DC20"/>
<keyword evidence="2 4" id="KW-0863">Zinc-finger</keyword>
<dbReference type="InterPro" id="IPR013083">
    <property type="entry name" value="Znf_RING/FYVE/PHD"/>
</dbReference>
<feature type="region of interest" description="Disordered" evidence="5">
    <location>
        <begin position="260"/>
        <end position="292"/>
    </location>
</feature>
<dbReference type="PANTHER" id="PTHR22763">
    <property type="entry name" value="RING ZINC FINGER PROTEIN"/>
    <property type="match status" value="1"/>
</dbReference>